<comment type="caution">
    <text evidence="2">The sequence shown here is derived from an EMBL/GenBank/DDBJ whole genome shotgun (WGS) entry which is preliminary data.</text>
</comment>
<organism evidence="2 3">
    <name type="scientific">Cohnella boryungensis</name>
    <dbReference type="NCBI Taxonomy" id="768479"/>
    <lineage>
        <taxon>Bacteria</taxon>
        <taxon>Bacillati</taxon>
        <taxon>Bacillota</taxon>
        <taxon>Bacilli</taxon>
        <taxon>Bacillales</taxon>
        <taxon>Paenibacillaceae</taxon>
        <taxon>Cohnella</taxon>
    </lineage>
</organism>
<accession>A0ABV8SB34</accession>
<proteinExistence type="predicted"/>
<feature type="compositionally biased region" description="Basic residues" evidence="1">
    <location>
        <begin position="1"/>
        <end position="15"/>
    </location>
</feature>
<dbReference type="InterPro" id="IPR029044">
    <property type="entry name" value="Nucleotide-diphossugar_trans"/>
</dbReference>
<evidence type="ECO:0000256" key="1">
    <source>
        <dbReference type="SAM" id="MobiDB-lite"/>
    </source>
</evidence>
<evidence type="ECO:0008006" key="4">
    <source>
        <dbReference type="Google" id="ProtNLM"/>
    </source>
</evidence>
<feature type="region of interest" description="Disordered" evidence="1">
    <location>
        <begin position="1"/>
        <end position="31"/>
    </location>
</feature>
<reference evidence="3" key="1">
    <citation type="journal article" date="2019" name="Int. J. Syst. Evol. Microbiol.">
        <title>The Global Catalogue of Microorganisms (GCM) 10K type strain sequencing project: providing services to taxonomists for standard genome sequencing and annotation.</title>
        <authorList>
            <consortium name="The Broad Institute Genomics Platform"/>
            <consortium name="The Broad Institute Genome Sequencing Center for Infectious Disease"/>
            <person name="Wu L."/>
            <person name="Ma J."/>
        </authorList>
    </citation>
    <scope>NUCLEOTIDE SEQUENCE [LARGE SCALE GENOMIC DNA]</scope>
    <source>
        <strain evidence="3">CGMCC 4.1641</strain>
    </source>
</reference>
<name>A0ABV8SB34_9BACL</name>
<sequence length="370" mass="40395">MKTMKRKHLSTKRAVRSSGSSTRSASTRLNRPRVRAAAVGKKRMVSTIAQGPDYLAGAADGKAWRSDPAFQPGPEAVRIAIRERWSLRFRETKRNNETNWALVRRRGLNYAAGFMQGSGARAAVTPVPLNGKAAAIVFAGMKEEPLRQVLDQLQALPLDDVVIVASNPAERLFALARGFGNVTLVSVPEPLDADVGRALGAKLTGADTILFLDGEQAVSADQLAGFIWACQWEMDIALNDISAQMGLFRKRGGNERLFEFLNVSLQRGDLKINTLSALPYAVSRRAIESLGIGALAVPIKAHAQAILNGLRIGIGGAVGGHRQRRGTRSDWRRAAGDHAEAWREAFDVRGNRLDFADWTRNRSLLGDWEP</sequence>
<protein>
    <recommendedName>
        <fullName evidence="4">Glycosyl transferase family 2</fullName>
    </recommendedName>
</protein>
<keyword evidence="3" id="KW-1185">Reference proteome</keyword>
<dbReference type="Proteomes" id="UP001595755">
    <property type="component" value="Unassembled WGS sequence"/>
</dbReference>
<dbReference type="SUPFAM" id="SSF53448">
    <property type="entry name" value="Nucleotide-diphospho-sugar transferases"/>
    <property type="match status" value="1"/>
</dbReference>
<feature type="compositionally biased region" description="Low complexity" evidence="1">
    <location>
        <begin position="16"/>
        <end position="28"/>
    </location>
</feature>
<evidence type="ECO:0000313" key="3">
    <source>
        <dbReference type="Proteomes" id="UP001595755"/>
    </source>
</evidence>
<evidence type="ECO:0000313" key="2">
    <source>
        <dbReference type="EMBL" id="MFC4304597.1"/>
    </source>
</evidence>
<gene>
    <name evidence="2" type="ORF">ACFO1S_14300</name>
</gene>
<dbReference type="EMBL" id="JBHSED010000029">
    <property type="protein sequence ID" value="MFC4304597.1"/>
    <property type="molecule type" value="Genomic_DNA"/>
</dbReference>
<dbReference type="RefSeq" id="WP_204604790.1">
    <property type="nucleotide sequence ID" value="NZ_JBHSED010000029.1"/>
</dbReference>